<sequence length="72" mass="8165">MHSIPHQNNDTGIEQTSRERFQNPDTHGRRFAKVMTNNPAMNNQGSISRYSQEWSVPGTGTGTRREGKHKKA</sequence>
<feature type="compositionally biased region" description="Polar residues" evidence="1">
    <location>
        <begin position="35"/>
        <end position="54"/>
    </location>
</feature>
<evidence type="ECO:0000256" key="1">
    <source>
        <dbReference type="SAM" id="MobiDB-lite"/>
    </source>
</evidence>
<dbReference type="EMBL" id="DF820468">
    <property type="protein sequence ID" value="GAK58560.1"/>
    <property type="molecule type" value="Genomic_DNA"/>
</dbReference>
<evidence type="ECO:0000313" key="3">
    <source>
        <dbReference type="Proteomes" id="UP000030661"/>
    </source>
</evidence>
<organism evidence="2">
    <name type="scientific">Vecturithrix granuli</name>
    <dbReference type="NCBI Taxonomy" id="1499967"/>
    <lineage>
        <taxon>Bacteria</taxon>
        <taxon>Candidatus Moduliflexota</taxon>
        <taxon>Candidatus Vecturitrichia</taxon>
        <taxon>Candidatus Vecturitrichales</taxon>
        <taxon>Candidatus Vecturitrichaceae</taxon>
        <taxon>Candidatus Vecturithrix</taxon>
    </lineage>
</organism>
<feature type="compositionally biased region" description="Basic and acidic residues" evidence="1">
    <location>
        <begin position="16"/>
        <end position="28"/>
    </location>
</feature>
<name>A0A081C1V5_VECG1</name>
<protein>
    <submittedName>
        <fullName evidence="2">Uncharacterized protein</fullName>
    </submittedName>
</protein>
<gene>
    <name evidence="2" type="ORF">U27_05534</name>
</gene>
<dbReference type="Proteomes" id="UP000030661">
    <property type="component" value="Unassembled WGS sequence"/>
</dbReference>
<evidence type="ECO:0000313" key="2">
    <source>
        <dbReference type="EMBL" id="GAK58560.1"/>
    </source>
</evidence>
<accession>A0A081C1V5</accession>
<dbReference type="AlphaFoldDB" id="A0A081C1V5"/>
<feature type="region of interest" description="Disordered" evidence="1">
    <location>
        <begin position="1"/>
        <end position="72"/>
    </location>
</feature>
<keyword evidence="3" id="KW-1185">Reference proteome</keyword>
<proteinExistence type="predicted"/>
<reference evidence="2" key="1">
    <citation type="journal article" date="2015" name="PeerJ">
        <title>First genomic representation of candidate bacterial phylum KSB3 points to enhanced environmental sensing as a trigger of wastewater bulking.</title>
        <authorList>
            <person name="Sekiguchi Y."/>
            <person name="Ohashi A."/>
            <person name="Parks D.H."/>
            <person name="Yamauchi T."/>
            <person name="Tyson G.W."/>
            <person name="Hugenholtz P."/>
        </authorList>
    </citation>
    <scope>NUCLEOTIDE SEQUENCE [LARGE SCALE GENOMIC DNA]</scope>
</reference>
<feature type="compositionally biased region" description="Polar residues" evidence="1">
    <location>
        <begin position="1"/>
        <end position="15"/>
    </location>
</feature>
<dbReference type="HOGENOM" id="CLU_2714144_0_0_0"/>